<dbReference type="InterPro" id="IPR015168">
    <property type="entry name" value="SsuA/THI5"/>
</dbReference>
<organism evidence="2 3">
    <name type="scientific">Paracoccus broussonetiae</name>
    <dbReference type="NCBI Taxonomy" id="3075834"/>
    <lineage>
        <taxon>Bacteria</taxon>
        <taxon>Pseudomonadati</taxon>
        <taxon>Pseudomonadota</taxon>
        <taxon>Alphaproteobacteria</taxon>
        <taxon>Rhodobacterales</taxon>
        <taxon>Paracoccaceae</taxon>
        <taxon>Paracoccus</taxon>
    </lineage>
</organism>
<gene>
    <name evidence="2" type="ORF">RM190_22585</name>
</gene>
<reference evidence="3" key="1">
    <citation type="submission" date="2023-07" db="EMBL/GenBank/DDBJ databases">
        <title>Characterization of two Paracoccaceae strains isolated from Phycosphere and proposal of Xinfangfangia lacusdiani sp. nov.</title>
        <authorList>
            <person name="Deng Y."/>
            <person name="Zhang Y.Q."/>
        </authorList>
    </citation>
    <scope>NUCLEOTIDE SEQUENCE [LARGE SCALE GENOMIC DNA]</scope>
    <source>
        <strain evidence="3">CPCC 101403</strain>
    </source>
</reference>
<dbReference type="PANTHER" id="PTHR31528">
    <property type="entry name" value="4-AMINO-5-HYDROXYMETHYL-2-METHYLPYRIMIDINE PHOSPHATE SYNTHASE THI11-RELATED"/>
    <property type="match status" value="1"/>
</dbReference>
<keyword evidence="3" id="KW-1185">Reference proteome</keyword>
<accession>A0ABU3EKP0</accession>
<proteinExistence type="predicted"/>
<evidence type="ECO:0000313" key="2">
    <source>
        <dbReference type="EMBL" id="MDT1064660.1"/>
    </source>
</evidence>
<protein>
    <submittedName>
        <fullName evidence="2">ABC transporter substrate-binding protein</fullName>
    </submittedName>
</protein>
<dbReference type="InterPro" id="IPR027939">
    <property type="entry name" value="NMT1/THI5"/>
</dbReference>
<comment type="caution">
    <text evidence="2">The sequence shown here is derived from an EMBL/GenBank/DDBJ whole genome shotgun (WGS) entry which is preliminary data.</text>
</comment>
<feature type="domain" description="SsuA/THI5-like" evidence="1">
    <location>
        <begin position="37"/>
        <end position="248"/>
    </location>
</feature>
<name>A0ABU3EKP0_9RHOB</name>
<dbReference type="RefSeq" id="WP_311761742.1">
    <property type="nucleotide sequence ID" value="NZ_JAVRQI010000029.1"/>
</dbReference>
<evidence type="ECO:0000313" key="3">
    <source>
        <dbReference type="Proteomes" id="UP001251085"/>
    </source>
</evidence>
<dbReference type="PANTHER" id="PTHR31528:SF3">
    <property type="entry name" value="THIAMINE BIOSYNTHESIS PROTEIN HI_0357-RELATED"/>
    <property type="match status" value="1"/>
</dbReference>
<dbReference type="SUPFAM" id="SSF53850">
    <property type="entry name" value="Periplasmic binding protein-like II"/>
    <property type="match status" value="1"/>
</dbReference>
<evidence type="ECO:0000259" key="1">
    <source>
        <dbReference type="Pfam" id="PF09084"/>
    </source>
</evidence>
<dbReference type="Gene3D" id="3.40.190.10">
    <property type="entry name" value="Periplasmic binding protein-like II"/>
    <property type="match status" value="2"/>
</dbReference>
<dbReference type="Pfam" id="PF09084">
    <property type="entry name" value="NMT1"/>
    <property type="match status" value="1"/>
</dbReference>
<dbReference type="EMBL" id="JAVRQI010000029">
    <property type="protein sequence ID" value="MDT1064660.1"/>
    <property type="molecule type" value="Genomic_DNA"/>
</dbReference>
<sequence>MIRSVIPVSATIIHIMSPFVLAEEIRIATWPEYGKNAGIVVAQERGYFSDYGLHVTLIDTFQNGLILLEGGDADLAQVFCSAIIAKFKEGMAVRIIAARDQRTPVATVALPSQSIHAPEDYIGKRWGHSAGFSPERSMLEKILENKGSSIDSVDLVNLDFPARLPALLRGDVDFVSAWLGSGLPTMLQAARKNGQELSVVRWDEQGVDAYGECWAIKTNEHGNVPGWITPFLHAARKGYAYSLDNPAETLDLIRKAPKSGDPTALELSLIQGNELLLSKSQSEAGLLSVSREGLEKTAQWAGLPTEGMEELIGD</sequence>
<dbReference type="Proteomes" id="UP001251085">
    <property type="component" value="Unassembled WGS sequence"/>
</dbReference>